<evidence type="ECO:0000313" key="2">
    <source>
        <dbReference type="EMBL" id="KAG6440831.1"/>
    </source>
</evidence>
<dbReference type="EMBL" id="JH668282">
    <property type="protein sequence ID" value="KAG6440830.1"/>
    <property type="molecule type" value="Genomic_DNA"/>
</dbReference>
<accession>A0A921YKB0</accession>
<keyword evidence="1" id="KW-1133">Transmembrane helix</keyword>
<reference evidence="2" key="1">
    <citation type="journal article" date="2016" name="Insect Biochem. Mol. Biol.">
        <title>Multifaceted biological insights from a draft genome sequence of the tobacco hornworm moth, Manduca sexta.</title>
        <authorList>
            <person name="Kanost M.R."/>
            <person name="Arrese E.L."/>
            <person name="Cao X."/>
            <person name="Chen Y.R."/>
            <person name="Chellapilla S."/>
            <person name="Goldsmith M.R."/>
            <person name="Grosse-Wilde E."/>
            <person name="Heckel D.G."/>
            <person name="Herndon N."/>
            <person name="Jiang H."/>
            <person name="Papanicolaou A."/>
            <person name="Qu J."/>
            <person name="Soulages J.L."/>
            <person name="Vogel H."/>
            <person name="Walters J."/>
            <person name="Waterhouse R.M."/>
            <person name="Ahn S.J."/>
            <person name="Almeida F.C."/>
            <person name="An C."/>
            <person name="Aqrawi P."/>
            <person name="Bretschneider A."/>
            <person name="Bryant W.B."/>
            <person name="Bucks S."/>
            <person name="Chao H."/>
            <person name="Chevignon G."/>
            <person name="Christen J.M."/>
            <person name="Clarke D.F."/>
            <person name="Dittmer N.T."/>
            <person name="Ferguson L.C.F."/>
            <person name="Garavelou S."/>
            <person name="Gordon K.H.J."/>
            <person name="Gunaratna R.T."/>
            <person name="Han Y."/>
            <person name="Hauser F."/>
            <person name="He Y."/>
            <person name="Heidel-Fischer H."/>
            <person name="Hirsh A."/>
            <person name="Hu Y."/>
            <person name="Jiang H."/>
            <person name="Kalra D."/>
            <person name="Klinner C."/>
            <person name="Konig C."/>
            <person name="Kovar C."/>
            <person name="Kroll A.R."/>
            <person name="Kuwar S.S."/>
            <person name="Lee S.L."/>
            <person name="Lehman R."/>
            <person name="Li K."/>
            <person name="Li Z."/>
            <person name="Liang H."/>
            <person name="Lovelace S."/>
            <person name="Lu Z."/>
            <person name="Mansfield J.H."/>
            <person name="McCulloch K.J."/>
            <person name="Mathew T."/>
            <person name="Morton B."/>
            <person name="Muzny D.M."/>
            <person name="Neunemann D."/>
            <person name="Ongeri F."/>
            <person name="Pauchet Y."/>
            <person name="Pu L.L."/>
            <person name="Pyrousis I."/>
            <person name="Rao X.J."/>
            <person name="Redding A."/>
            <person name="Roesel C."/>
            <person name="Sanchez-Gracia A."/>
            <person name="Schaack S."/>
            <person name="Shukla A."/>
            <person name="Tetreau G."/>
            <person name="Wang Y."/>
            <person name="Xiong G.H."/>
            <person name="Traut W."/>
            <person name="Walsh T.K."/>
            <person name="Worley K.C."/>
            <person name="Wu D."/>
            <person name="Wu W."/>
            <person name="Wu Y.Q."/>
            <person name="Zhang X."/>
            <person name="Zou Z."/>
            <person name="Zucker H."/>
            <person name="Briscoe A.D."/>
            <person name="Burmester T."/>
            <person name="Clem R.J."/>
            <person name="Feyereisen R."/>
            <person name="Grimmelikhuijzen C.J.P."/>
            <person name="Hamodrakas S.J."/>
            <person name="Hansson B.S."/>
            <person name="Huguet E."/>
            <person name="Jermiin L.S."/>
            <person name="Lan Q."/>
            <person name="Lehman H.K."/>
            <person name="Lorenzen M."/>
            <person name="Merzendorfer H."/>
            <person name="Michalopoulos I."/>
            <person name="Morton D.B."/>
            <person name="Muthukrishnan S."/>
            <person name="Oakeshott J.G."/>
            <person name="Palmer W."/>
            <person name="Park Y."/>
            <person name="Passarelli A.L."/>
            <person name="Rozas J."/>
            <person name="Schwartz L.M."/>
            <person name="Smith W."/>
            <person name="Southgate A."/>
            <person name="Vilcinskas A."/>
            <person name="Vogt R."/>
            <person name="Wang P."/>
            <person name="Werren J."/>
            <person name="Yu X.Q."/>
            <person name="Zhou J.J."/>
            <person name="Brown S.J."/>
            <person name="Scherer S.E."/>
            <person name="Richards S."/>
            <person name="Blissard G.W."/>
        </authorList>
    </citation>
    <scope>NUCLEOTIDE SEQUENCE</scope>
</reference>
<feature type="transmembrane region" description="Helical" evidence="1">
    <location>
        <begin position="48"/>
        <end position="67"/>
    </location>
</feature>
<sequence>MKLLYLYDPEACGRLHFYNYTFNIDSKMYTNVIWPVRNEVASSFRSKIRIWLAFHLIWIILGVVNMTQGSRPCGFYATLLPFTLTGLALLIMDVVYAVLFLIDARYANSEAAILRFINTPKHYIHSITRIAPLPIHDDDEDTSWIPVVIAYISVRGIVPWLVNFWIVKDNYYEGLAFYRRLQTQNPKDKLTSRSSHFSRLSV</sequence>
<dbReference type="EMBL" id="JH668282">
    <property type="protein sequence ID" value="KAG6440832.1"/>
    <property type="molecule type" value="Genomic_DNA"/>
</dbReference>
<feature type="transmembrane region" description="Helical" evidence="1">
    <location>
        <begin position="144"/>
        <end position="167"/>
    </location>
</feature>
<keyword evidence="3" id="KW-1185">Reference proteome</keyword>
<dbReference type="EMBL" id="JH668282">
    <property type="protein sequence ID" value="KAG6440831.1"/>
    <property type="molecule type" value="Genomic_DNA"/>
</dbReference>
<name>A0A921YKB0_MANSE</name>
<keyword evidence="1" id="KW-0812">Transmembrane</keyword>
<proteinExistence type="predicted"/>
<dbReference type="EMBL" id="JH668282">
    <property type="protein sequence ID" value="KAG6440833.1"/>
    <property type="molecule type" value="Genomic_DNA"/>
</dbReference>
<feature type="transmembrane region" description="Helical" evidence="1">
    <location>
        <begin position="79"/>
        <end position="102"/>
    </location>
</feature>
<organism evidence="2 3">
    <name type="scientific">Manduca sexta</name>
    <name type="common">Tobacco hawkmoth</name>
    <name type="synonym">Tobacco hornworm</name>
    <dbReference type="NCBI Taxonomy" id="7130"/>
    <lineage>
        <taxon>Eukaryota</taxon>
        <taxon>Metazoa</taxon>
        <taxon>Ecdysozoa</taxon>
        <taxon>Arthropoda</taxon>
        <taxon>Hexapoda</taxon>
        <taxon>Insecta</taxon>
        <taxon>Pterygota</taxon>
        <taxon>Neoptera</taxon>
        <taxon>Endopterygota</taxon>
        <taxon>Lepidoptera</taxon>
        <taxon>Glossata</taxon>
        <taxon>Ditrysia</taxon>
        <taxon>Bombycoidea</taxon>
        <taxon>Sphingidae</taxon>
        <taxon>Sphinginae</taxon>
        <taxon>Sphingini</taxon>
        <taxon>Manduca</taxon>
    </lineage>
</organism>
<evidence type="ECO:0000313" key="3">
    <source>
        <dbReference type="Proteomes" id="UP000791440"/>
    </source>
</evidence>
<dbReference type="AlphaFoldDB" id="A0A921YKB0"/>
<reference evidence="2" key="2">
    <citation type="submission" date="2020-12" db="EMBL/GenBank/DDBJ databases">
        <authorList>
            <person name="Kanost M."/>
        </authorList>
    </citation>
    <scope>NUCLEOTIDE SEQUENCE</scope>
</reference>
<gene>
    <name evidence="2" type="ORF">O3G_MSEX001454</name>
</gene>
<protein>
    <submittedName>
        <fullName evidence="2">Uncharacterized protein</fullName>
    </submittedName>
</protein>
<keyword evidence="1" id="KW-0472">Membrane</keyword>
<evidence type="ECO:0000256" key="1">
    <source>
        <dbReference type="SAM" id="Phobius"/>
    </source>
</evidence>
<comment type="caution">
    <text evidence="2">The sequence shown here is derived from an EMBL/GenBank/DDBJ whole genome shotgun (WGS) entry which is preliminary data.</text>
</comment>
<dbReference type="Proteomes" id="UP000791440">
    <property type="component" value="Unassembled WGS sequence"/>
</dbReference>